<feature type="region of interest" description="Disordered" evidence="1">
    <location>
        <begin position="121"/>
        <end position="143"/>
    </location>
</feature>
<keyword evidence="3" id="KW-1185">Reference proteome</keyword>
<dbReference type="AlphaFoldDB" id="A0AAV2YW62"/>
<reference evidence="2" key="2">
    <citation type="journal article" date="2023" name="Microbiol Resour">
        <title>Decontamination and Annotation of the Draft Genome Sequence of the Oomycete Lagenidium giganteum ARSEF 373.</title>
        <authorList>
            <person name="Morgan W.R."/>
            <person name="Tartar A."/>
        </authorList>
    </citation>
    <scope>NUCLEOTIDE SEQUENCE</scope>
    <source>
        <strain evidence="2">ARSEF 373</strain>
    </source>
</reference>
<dbReference type="Proteomes" id="UP001146120">
    <property type="component" value="Unassembled WGS sequence"/>
</dbReference>
<accession>A0AAV2YW62</accession>
<proteinExistence type="predicted"/>
<feature type="region of interest" description="Disordered" evidence="1">
    <location>
        <begin position="1"/>
        <end position="24"/>
    </location>
</feature>
<dbReference type="EMBL" id="DAKRPA010000086">
    <property type="protein sequence ID" value="DAZ99307.1"/>
    <property type="molecule type" value="Genomic_DNA"/>
</dbReference>
<protein>
    <submittedName>
        <fullName evidence="2">Uncharacterized protein</fullName>
    </submittedName>
</protein>
<evidence type="ECO:0000313" key="3">
    <source>
        <dbReference type="Proteomes" id="UP001146120"/>
    </source>
</evidence>
<evidence type="ECO:0000256" key="1">
    <source>
        <dbReference type="SAM" id="MobiDB-lite"/>
    </source>
</evidence>
<evidence type="ECO:0000313" key="2">
    <source>
        <dbReference type="EMBL" id="DAZ99307.1"/>
    </source>
</evidence>
<reference evidence="2" key="1">
    <citation type="submission" date="2022-11" db="EMBL/GenBank/DDBJ databases">
        <authorList>
            <person name="Morgan W.R."/>
            <person name="Tartar A."/>
        </authorList>
    </citation>
    <scope>NUCLEOTIDE SEQUENCE</scope>
    <source>
        <strain evidence="2">ARSEF 373</strain>
    </source>
</reference>
<organism evidence="2 3">
    <name type="scientific">Lagenidium giganteum</name>
    <dbReference type="NCBI Taxonomy" id="4803"/>
    <lineage>
        <taxon>Eukaryota</taxon>
        <taxon>Sar</taxon>
        <taxon>Stramenopiles</taxon>
        <taxon>Oomycota</taxon>
        <taxon>Peronosporomycetes</taxon>
        <taxon>Pythiales</taxon>
        <taxon>Pythiaceae</taxon>
    </lineage>
</organism>
<feature type="region of interest" description="Disordered" evidence="1">
    <location>
        <begin position="158"/>
        <end position="183"/>
    </location>
</feature>
<name>A0AAV2YW62_9STRA</name>
<gene>
    <name evidence="2" type="ORF">N0F65_005475</name>
</gene>
<comment type="caution">
    <text evidence="2">The sequence shown here is derived from an EMBL/GenBank/DDBJ whole genome shotgun (WGS) entry which is preliminary data.</text>
</comment>
<sequence length="563" mass="63721">MEWATDGPSANREQAAVAPRAPLRSSCRLRTSASPRNERLLRWTHPAAAVCTPWRCWWSPTTERGTAMDDNELFVDVVDLLLDDDVDDDVLRLSDELKLEEHGQPSPSMVEGVALVTRSASPPSLAATDKDDENAASAAKDGAVVAKATATKPRCKARCSGGAGAGQGAAKPVTAKAGTTRAASRKRRLATSSKEELTTQLAIKGDYERRSRWKRLEKLDQMRADVLKFEQLIRDSVRNQTPTPTQQLFLENMELRRHNYNLAQQIDDYRHFCSIVQMEFCHSRSTPIDEAILEIRDWWTAPTDAQCHALVRESFQSIQHFVTKENFPPSSVLGDAFGWKVYRSYHKSGDVKFRFHKRFEHLDLENIAKQTWRMRSDPQEGGRLFGFAADVKLCVLKRVDEHTLIVYRQITREDDRWMVRNIYLLFEVLLEDQVLICIRDMNPVCPRVNPRGFTEEWSTCFSWIAAKTVTDDAKEGDDAQEAENVKVQVVEEPAPKKSKTVKAQAKKAVMSAGKSKKHYELDYAGFWSAAASGLSNQFWERELLQAILRWESHAVAPLLISDG</sequence>